<proteinExistence type="evidence at transcript level"/>
<protein>
    <submittedName>
        <fullName evidence="1">RE53348p</fullName>
    </submittedName>
</protein>
<organism evidence="1">
    <name type="scientific">Drosophila melanogaster</name>
    <name type="common">Fruit fly</name>
    <dbReference type="NCBI Taxonomy" id="7227"/>
    <lineage>
        <taxon>Eukaryota</taxon>
        <taxon>Metazoa</taxon>
        <taxon>Ecdysozoa</taxon>
        <taxon>Arthropoda</taxon>
        <taxon>Hexapoda</taxon>
        <taxon>Insecta</taxon>
        <taxon>Pterygota</taxon>
        <taxon>Neoptera</taxon>
        <taxon>Endopterygota</taxon>
        <taxon>Diptera</taxon>
        <taxon>Brachycera</taxon>
        <taxon>Muscomorpha</taxon>
        <taxon>Ephydroidea</taxon>
        <taxon>Drosophilidae</taxon>
        <taxon>Drosophila</taxon>
        <taxon>Sophophora</taxon>
    </lineage>
</organism>
<accession>Q8SYM3</accession>
<reference evidence="1" key="1">
    <citation type="submission" date="2001-12" db="EMBL/GenBank/DDBJ databases">
        <authorList>
            <person name="Stapleton M."/>
            <person name="Brokstein P."/>
            <person name="Hong L."/>
            <person name="Agbayani A."/>
            <person name="Carlson J."/>
            <person name="Champe M."/>
            <person name="Chavez C."/>
            <person name="Dorsett V."/>
            <person name="Dresnek D."/>
            <person name="Farfan D."/>
            <person name="Frise E."/>
            <person name="George R."/>
            <person name="Gonzalez M."/>
            <person name="Guarin H."/>
            <person name="Kronmiller B."/>
            <person name="Li P."/>
            <person name="Liao G."/>
            <person name="Miranda A."/>
            <person name="Mungall C.J."/>
            <person name="Nunoo J."/>
            <person name="Pacleb J."/>
            <person name="Paragas V."/>
            <person name="Park S."/>
            <person name="Patel S."/>
            <person name="Phouanenavong S."/>
            <person name="Wan K."/>
            <person name="Yu C."/>
            <person name="Lewis S.E."/>
            <person name="Rubin G.M."/>
            <person name="Celniker S."/>
        </authorList>
    </citation>
    <scope>NUCLEOTIDE SEQUENCE</scope>
    <source>
        <strain evidence="1">Berkeley</strain>
    </source>
</reference>
<sequence>MIDSLDMGYMLYSCNNAPDLGGRLVGGTGHIDVAAGVTSLVIAQGGRSTRWLARGRRSAEGARSSVVRRTGEAHLTVAVAALQVLMLMVSIRG</sequence>
<evidence type="ECO:0000313" key="1">
    <source>
        <dbReference type="EMBL" id="AAL49071.1"/>
    </source>
</evidence>
<dbReference type="AlphaFoldDB" id="Q8SYM3"/>
<name>Q8SYM3_DROME</name>
<dbReference type="EMBL" id="AY071449">
    <property type="protein sequence ID" value="AAL49071.1"/>
    <property type="molecule type" value="mRNA"/>
</dbReference>